<name>A0AC61NP76_9BACT</name>
<sequence length="396" mass="46568">MRLNKLIKTQSDGSIEMFEDKMRIRNFNKYRDETLIQFRKTLVRRLMKQNGTQEVSFDIGDIQEEDNEGKPQLNYDSFRCSLKWGFHVYKRDRIGRKTFVDKVRLRKQLISNFTRQIDLKCFNRNLSIPCNCKELDLDCKQKYSIHTEFTRANTSMDIKLVLSENDKKNIISRKLESDRNVQYRPAFNDVLSCKFYHAPELIEDDSDITSDTKSKEIRNIIAYLFHFDDGSYMVTRNPKPFQKPKFVVPIADEDKDGYLLQGYDNGYVNKVYIYSILNKLFGILYREGMNKDQNIIMMEVIPTESLIVLRSKRDHRSYVKVFDTSLISTHKPLNLRGDCLLQDHFDSLETVSIIGLVNKKRVERLISVSSIGLGKCVNNCLFVKELQFINYQNKVN</sequence>
<evidence type="ECO:0000313" key="2">
    <source>
        <dbReference type="Proteomes" id="UP000826212"/>
    </source>
</evidence>
<protein>
    <submittedName>
        <fullName evidence="1">Uncharacterized protein</fullName>
    </submittedName>
</protein>
<keyword evidence="2" id="KW-1185">Reference proteome</keyword>
<organism evidence="1 2">
    <name type="scientific">Halosquirtibacter laminarini</name>
    <dbReference type="NCBI Taxonomy" id="3374600"/>
    <lineage>
        <taxon>Bacteria</taxon>
        <taxon>Pseudomonadati</taxon>
        <taxon>Bacteroidota</taxon>
        <taxon>Bacteroidia</taxon>
        <taxon>Marinilabiliales</taxon>
        <taxon>Prolixibacteraceae</taxon>
        <taxon>Halosquirtibacter</taxon>
    </lineage>
</organism>
<proteinExistence type="predicted"/>
<dbReference type="Proteomes" id="UP000826212">
    <property type="component" value="Chromosome"/>
</dbReference>
<evidence type="ECO:0000313" key="1">
    <source>
        <dbReference type="EMBL" id="QZE15095.1"/>
    </source>
</evidence>
<gene>
    <name evidence="1" type="ORF">K4L44_04505</name>
</gene>
<dbReference type="EMBL" id="CP081303">
    <property type="protein sequence ID" value="QZE15095.1"/>
    <property type="molecule type" value="Genomic_DNA"/>
</dbReference>
<reference evidence="1" key="1">
    <citation type="submission" date="2021-08" db="EMBL/GenBank/DDBJ databases">
        <title>Novel anaerobic bacterium isolated from sea squirt in East Sea, Republic of Korea.</title>
        <authorList>
            <person name="Nguyen T.H."/>
            <person name="Li Z."/>
            <person name="Lee Y.-J."/>
            <person name="Ko J."/>
            <person name="Kim S.-G."/>
        </authorList>
    </citation>
    <scope>NUCLEOTIDE SEQUENCE</scope>
    <source>
        <strain evidence="1">KCTC 25031</strain>
    </source>
</reference>
<accession>A0AC61NP76</accession>